<dbReference type="STRING" id="1287727.SAMN05443999_11933"/>
<dbReference type="EMBL" id="FOAG01000019">
    <property type="protein sequence ID" value="SEM30648.1"/>
    <property type="molecule type" value="Genomic_DNA"/>
</dbReference>
<keyword evidence="1" id="KW-0472">Membrane</keyword>
<feature type="transmembrane region" description="Helical" evidence="1">
    <location>
        <begin position="117"/>
        <end position="141"/>
    </location>
</feature>
<dbReference type="SUPFAM" id="SSF103473">
    <property type="entry name" value="MFS general substrate transporter"/>
    <property type="match status" value="1"/>
</dbReference>
<feature type="transmembrane region" description="Helical" evidence="1">
    <location>
        <begin position="84"/>
        <end position="105"/>
    </location>
</feature>
<dbReference type="RefSeq" id="WP_093039239.1">
    <property type="nucleotide sequence ID" value="NZ_FOAG01000019.1"/>
</dbReference>
<feature type="transmembrane region" description="Helical" evidence="1">
    <location>
        <begin position="162"/>
        <end position="180"/>
    </location>
</feature>
<feature type="transmembrane region" description="Helical" evidence="1">
    <location>
        <begin position="247"/>
        <end position="267"/>
    </location>
</feature>
<dbReference type="PANTHER" id="PTHR23526:SF2">
    <property type="entry name" value="MAJOR FACILITATOR SUPERFAMILY (MFS) PROFILE DOMAIN-CONTAINING PROTEIN"/>
    <property type="match status" value="1"/>
</dbReference>
<dbReference type="Gene3D" id="1.20.1250.20">
    <property type="entry name" value="MFS general substrate transporter like domains"/>
    <property type="match status" value="2"/>
</dbReference>
<organism evidence="2 3">
    <name type="scientific">Roseovarius azorensis</name>
    <dbReference type="NCBI Taxonomy" id="1287727"/>
    <lineage>
        <taxon>Bacteria</taxon>
        <taxon>Pseudomonadati</taxon>
        <taxon>Pseudomonadota</taxon>
        <taxon>Alphaproteobacteria</taxon>
        <taxon>Rhodobacterales</taxon>
        <taxon>Roseobacteraceae</taxon>
        <taxon>Roseovarius</taxon>
    </lineage>
</organism>
<reference evidence="2 3" key="1">
    <citation type="submission" date="2016-10" db="EMBL/GenBank/DDBJ databases">
        <authorList>
            <person name="de Groot N.N."/>
        </authorList>
    </citation>
    <scope>NUCLEOTIDE SEQUENCE [LARGE SCALE GENOMIC DNA]</scope>
    <source>
        <strain evidence="2 3">DSM 100674</strain>
    </source>
</reference>
<evidence type="ECO:0000256" key="1">
    <source>
        <dbReference type="SAM" id="Phobius"/>
    </source>
</evidence>
<gene>
    <name evidence="2" type="ORF">SAMN05443999_11933</name>
</gene>
<evidence type="ECO:0008006" key="4">
    <source>
        <dbReference type="Google" id="ProtNLM"/>
    </source>
</evidence>
<keyword evidence="1" id="KW-1133">Transmembrane helix</keyword>
<evidence type="ECO:0000313" key="2">
    <source>
        <dbReference type="EMBL" id="SEM30648.1"/>
    </source>
</evidence>
<evidence type="ECO:0000313" key="3">
    <source>
        <dbReference type="Proteomes" id="UP000199582"/>
    </source>
</evidence>
<dbReference type="InterPro" id="IPR052528">
    <property type="entry name" value="Sugar_transport-like"/>
</dbReference>
<keyword evidence="1" id="KW-0812">Transmembrane</keyword>
<keyword evidence="3" id="KW-1185">Reference proteome</keyword>
<feature type="transmembrane region" description="Helical" evidence="1">
    <location>
        <begin position="335"/>
        <end position="359"/>
    </location>
</feature>
<dbReference type="OrthoDB" id="2380045at2"/>
<feature type="transmembrane region" description="Helical" evidence="1">
    <location>
        <begin position="186"/>
        <end position="209"/>
    </location>
</feature>
<feature type="transmembrane region" description="Helical" evidence="1">
    <location>
        <begin position="42"/>
        <end position="64"/>
    </location>
</feature>
<name>A0A1H7XBT0_9RHOB</name>
<dbReference type="Proteomes" id="UP000199582">
    <property type="component" value="Unassembled WGS sequence"/>
</dbReference>
<feature type="transmembrane region" description="Helical" evidence="1">
    <location>
        <begin position="309"/>
        <end position="329"/>
    </location>
</feature>
<feature type="transmembrane region" description="Helical" evidence="1">
    <location>
        <begin position="279"/>
        <end position="297"/>
    </location>
</feature>
<feature type="transmembrane region" description="Helical" evidence="1">
    <location>
        <begin position="396"/>
        <end position="417"/>
    </location>
</feature>
<proteinExistence type="predicted"/>
<dbReference type="AlphaFoldDB" id="A0A1H7XBT0"/>
<dbReference type="PANTHER" id="PTHR23526">
    <property type="entry name" value="INTEGRAL MEMBRANE TRANSPORT PROTEIN-RELATED"/>
    <property type="match status" value="1"/>
</dbReference>
<accession>A0A1H7XBT0</accession>
<dbReference type="InterPro" id="IPR036259">
    <property type="entry name" value="MFS_trans_sf"/>
</dbReference>
<protein>
    <recommendedName>
        <fullName evidence="4">Major Facilitator Superfamily protein</fullName>
    </recommendedName>
</protein>
<sequence>MSGPEVTILPDESRRFWRIAGAGAAFQGGAAAVDSATVVASLVFHLTGSAFAVGFASAVLRLGWLLPQLIVGYLAERAERRMPFYVFGAYGRAACLVLIAVLLWWGSDWPQFDWPPVPLAVGFLALWTLYAFVSGVVAVPYNDIVGRSIPSETRSRMLAWRFFGGGLIALGVAGFVGLVIDAMPLLLAHAAIFVLAAVLMVLSSTLFVAAGEPPMPKRRADRAARQGIGAFLTGGRRVLSGDARFRLFLYAQWLGGATLMALPFYVVAAAGNGVGAAEVGILLGAQTAGALASNPLWGWLGDGAGKLTMLRAVAVFRMVPPLVALWLIWMGAGLIGFVLLFLLIGAMMNGVTIGYLGYLMEISPDDRRPAYSAYFNALASPAALLPLLGAGFVSLISIHAVFVAAILAALWQIYLLARIARLPAAVAP</sequence>
<feature type="transmembrane region" description="Helical" evidence="1">
    <location>
        <begin position="371"/>
        <end position="390"/>
    </location>
</feature>